<evidence type="ECO:0000256" key="1">
    <source>
        <dbReference type="SAM" id="MobiDB-lite"/>
    </source>
</evidence>
<dbReference type="Proteomes" id="UP000721954">
    <property type="component" value="Unassembled WGS sequence"/>
</dbReference>
<comment type="caution">
    <text evidence="3">The sequence shown here is derived from an EMBL/GenBank/DDBJ whole genome shotgun (WGS) entry which is preliminary data.</text>
</comment>
<sequence length="242" mass="25717">MRSTVRSAVAAAAAGVLAVTAGACSSGEEKTPDKQNSPEKSSTAPPPPSRKQLKKMLLSKGDLPPSLKQHDKIFPVPLTLEGKLEASRGSCQPLADALDIGMPEHAHAWAKQRYAKAPNDRFTVSLASYTSEKEAAAAVGKLKSAAAACTSSFRIANKKAHYNDPYKGVKSKPAPQQGDQALAYDLQAVADDGSRREFPFLHIYVRVGNVVATVVRVGSDQPEDNHIPPDLVTAQVNKLNAP</sequence>
<evidence type="ECO:0000313" key="3">
    <source>
        <dbReference type="EMBL" id="MBO8203190.1"/>
    </source>
</evidence>
<accession>A0ABS3Y6A0</accession>
<reference evidence="3 4" key="1">
    <citation type="submission" date="2021-02" db="EMBL/GenBank/DDBJ databases">
        <title>Streptomyces spirodelae sp. nov., isolated from duckweed.</title>
        <authorList>
            <person name="Saimee Y."/>
            <person name="Duangmal K."/>
        </authorList>
    </citation>
    <scope>NUCLEOTIDE SEQUENCE [LARGE SCALE GENOMIC DNA]</scope>
    <source>
        <strain evidence="3 4">DSM 42105</strain>
    </source>
</reference>
<evidence type="ECO:0000256" key="2">
    <source>
        <dbReference type="SAM" id="SignalP"/>
    </source>
</evidence>
<keyword evidence="4" id="KW-1185">Reference proteome</keyword>
<protein>
    <recommendedName>
        <fullName evidence="5">Sensor domain-containing protein</fullName>
    </recommendedName>
</protein>
<evidence type="ECO:0000313" key="4">
    <source>
        <dbReference type="Proteomes" id="UP000721954"/>
    </source>
</evidence>
<evidence type="ECO:0008006" key="5">
    <source>
        <dbReference type="Google" id="ProtNLM"/>
    </source>
</evidence>
<keyword evidence="2" id="KW-0732">Signal</keyword>
<organism evidence="3 4">
    <name type="scientific">Streptomyces smyrnaeus</name>
    <dbReference type="NCBI Taxonomy" id="1387713"/>
    <lineage>
        <taxon>Bacteria</taxon>
        <taxon>Bacillati</taxon>
        <taxon>Actinomycetota</taxon>
        <taxon>Actinomycetes</taxon>
        <taxon>Kitasatosporales</taxon>
        <taxon>Streptomycetaceae</taxon>
        <taxon>Streptomyces</taxon>
    </lineage>
</organism>
<name>A0ABS3Y6A0_9ACTN</name>
<dbReference type="EMBL" id="JAFFZM010000035">
    <property type="protein sequence ID" value="MBO8203190.1"/>
    <property type="molecule type" value="Genomic_DNA"/>
</dbReference>
<feature type="compositionally biased region" description="Basic and acidic residues" evidence="1">
    <location>
        <begin position="27"/>
        <end position="37"/>
    </location>
</feature>
<gene>
    <name evidence="3" type="ORF">JW613_33655</name>
</gene>
<dbReference type="GeneID" id="96263566"/>
<dbReference type="RefSeq" id="WP_209214710.1">
    <property type="nucleotide sequence ID" value="NZ_JAFFZM010000035.1"/>
</dbReference>
<feature type="chain" id="PRO_5046817339" description="Sensor domain-containing protein" evidence="2">
    <location>
        <begin position="24"/>
        <end position="242"/>
    </location>
</feature>
<feature type="region of interest" description="Disordered" evidence="1">
    <location>
        <begin position="24"/>
        <end position="52"/>
    </location>
</feature>
<proteinExistence type="predicted"/>
<feature type="signal peptide" evidence="2">
    <location>
        <begin position="1"/>
        <end position="23"/>
    </location>
</feature>
<dbReference type="PROSITE" id="PS51257">
    <property type="entry name" value="PROKAR_LIPOPROTEIN"/>
    <property type="match status" value="1"/>
</dbReference>